<feature type="non-terminal residue" evidence="1">
    <location>
        <position position="1"/>
    </location>
</feature>
<sequence>QFATILRPCGSIRDIAMVDGSGGGGGGGPVIYNAITLVFTAVSNQGDNLVTN</sequence>
<dbReference type="EMBL" id="KQ981305">
    <property type="protein sequence ID" value="KYN42831.1"/>
    <property type="molecule type" value="Genomic_DNA"/>
</dbReference>
<name>A0A195FQX8_9HYME</name>
<keyword evidence="2" id="KW-1185">Reference proteome</keyword>
<organism evidence="1 2">
    <name type="scientific">Trachymyrmex septentrionalis</name>
    <dbReference type="NCBI Taxonomy" id="34720"/>
    <lineage>
        <taxon>Eukaryota</taxon>
        <taxon>Metazoa</taxon>
        <taxon>Ecdysozoa</taxon>
        <taxon>Arthropoda</taxon>
        <taxon>Hexapoda</taxon>
        <taxon>Insecta</taxon>
        <taxon>Pterygota</taxon>
        <taxon>Neoptera</taxon>
        <taxon>Endopterygota</taxon>
        <taxon>Hymenoptera</taxon>
        <taxon>Apocrita</taxon>
        <taxon>Aculeata</taxon>
        <taxon>Formicoidea</taxon>
        <taxon>Formicidae</taxon>
        <taxon>Myrmicinae</taxon>
        <taxon>Trachymyrmex</taxon>
    </lineage>
</organism>
<evidence type="ECO:0000313" key="2">
    <source>
        <dbReference type="Proteomes" id="UP000078541"/>
    </source>
</evidence>
<dbReference type="Proteomes" id="UP000078541">
    <property type="component" value="Unassembled WGS sequence"/>
</dbReference>
<reference evidence="1 2" key="1">
    <citation type="submission" date="2016-03" db="EMBL/GenBank/DDBJ databases">
        <title>Trachymyrmex septentrionalis WGS genome.</title>
        <authorList>
            <person name="Nygaard S."/>
            <person name="Hu H."/>
            <person name="Boomsma J."/>
            <person name="Zhang G."/>
        </authorList>
    </citation>
    <scope>NUCLEOTIDE SEQUENCE [LARGE SCALE GENOMIC DNA]</scope>
    <source>
        <strain evidence="1">Tsep2-gDNA-1</strain>
        <tissue evidence="1">Whole body</tissue>
    </source>
</reference>
<protein>
    <submittedName>
        <fullName evidence="1">Uncharacterized protein</fullName>
    </submittedName>
</protein>
<evidence type="ECO:0000313" key="1">
    <source>
        <dbReference type="EMBL" id="KYN42831.1"/>
    </source>
</evidence>
<dbReference type="AlphaFoldDB" id="A0A195FQX8"/>
<proteinExistence type="predicted"/>
<accession>A0A195FQX8</accession>
<gene>
    <name evidence="1" type="ORF">ALC56_02633</name>
</gene>